<organism evidence="2">
    <name type="scientific">Mesocestoides corti</name>
    <name type="common">Flatworm</name>
    <dbReference type="NCBI Taxonomy" id="53468"/>
    <lineage>
        <taxon>Eukaryota</taxon>
        <taxon>Metazoa</taxon>
        <taxon>Spiralia</taxon>
        <taxon>Lophotrochozoa</taxon>
        <taxon>Platyhelminthes</taxon>
        <taxon>Cestoda</taxon>
        <taxon>Eucestoda</taxon>
        <taxon>Cyclophyllidea</taxon>
        <taxon>Mesocestoididae</taxon>
        <taxon>Mesocestoides</taxon>
    </lineage>
</organism>
<feature type="region of interest" description="Disordered" evidence="1">
    <location>
        <begin position="1"/>
        <end position="53"/>
    </location>
</feature>
<accession>A0A5K3FF79</accession>
<reference evidence="2" key="1">
    <citation type="submission" date="2019-11" db="UniProtKB">
        <authorList>
            <consortium name="WormBaseParasite"/>
        </authorList>
    </citation>
    <scope>IDENTIFICATION</scope>
</reference>
<feature type="compositionally biased region" description="Polar residues" evidence="1">
    <location>
        <begin position="1"/>
        <end position="28"/>
    </location>
</feature>
<sequence length="53" mass="5917">SAATNVEYTNPNTKKTGTREQTLLTNHQPEPHVMRLPSESTTLATPLIIRQTK</sequence>
<name>A0A5K3FF79_MESCO</name>
<dbReference type="WBParaSite" id="MCU_007354-RA">
    <property type="protein sequence ID" value="MCU_007354-RA"/>
    <property type="gene ID" value="MCU_007354"/>
</dbReference>
<protein>
    <submittedName>
        <fullName evidence="2">Attachment glycoprotein</fullName>
    </submittedName>
</protein>
<proteinExistence type="predicted"/>
<evidence type="ECO:0000256" key="1">
    <source>
        <dbReference type="SAM" id="MobiDB-lite"/>
    </source>
</evidence>
<dbReference type="AlphaFoldDB" id="A0A5K3FF79"/>
<evidence type="ECO:0000313" key="2">
    <source>
        <dbReference type="WBParaSite" id="MCU_007354-RA"/>
    </source>
</evidence>